<dbReference type="STRING" id="926571.NVIE_026140"/>
<dbReference type="EMBL" id="CP007536">
    <property type="protein sequence ID" value="AIC16885.1"/>
    <property type="molecule type" value="Genomic_DNA"/>
</dbReference>
<gene>
    <name evidence="2" type="ORF">NVIE_026140</name>
</gene>
<evidence type="ECO:0000256" key="1">
    <source>
        <dbReference type="SAM" id="MobiDB-lite"/>
    </source>
</evidence>
<dbReference type="KEGG" id="nvn:NVIE_026140"/>
<evidence type="ECO:0000313" key="2">
    <source>
        <dbReference type="EMBL" id="AIC16885.1"/>
    </source>
</evidence>
<proteinExistence type="predicted"/>
<feature type="compositionally biased region" description="Low complexity" evidence="1">
    <location>
        <begin position="147"/>
        <end position="171"/>
    </location>
</feature>
<dbReference type="HOGENOM" id="CLU_1056086_0_0_2"/>
<feature type="region of interest" description="Disordered" evidence="1">
    <location>
        <begin position="147"/>
        <end position="177"/>
    </location>
</feature>
<name>A0A060HP35_9ARCH</name>
<protein>
    <submittedName>
        <fullName evidence="2">Uncharacterized protein</fullName>
    </submittedName>
</protein>
<dbReference type="AlphaFoldDB" id="A0A060HP35"/>
<accession>A0A060HP35</accession>
<feature type="region of interest" description="Disordered" evidence="1">
    <location>
        <begin position="42"/>
        <end position="109"/>
    </location>
</feature>
<reference evidence="2 3" key="1">
    <citation type="journal article" date="2014" name="Int. J. Syst. Evol. Microbiol.">
        <title>Nitrososphaera viennensis gen. nov., sp. nov., an aerobic and mesophilic, ammonia-oxidizing archaeon from soil and a member of the archaeal phylum Thaumarchaeota.</title>
        <authorList>
            <person name="Stieglmeier M."/>
            <person name="Klingl A."/>
            <person name="Alves R.J."/>
            <person name="Rittmann S.K."/>
            <person name="Melcher M."/>
            <person name="Leisch N."/>
            <person name="Schleper C."/>
        </authorList>
    </citation>
    <scope>NUCLEOTIDE SEQUENCE [LARGE SCALE GENOMIC DNA]</scope>
    <source>
        <strain evidence="2">EN76</strain>
    </source>
</reference>
<sequence length="281" mass="28077">MDACTSLMNPKTKVFSAAAAAVLVSALVFASFAVAKSYAQDGNQTGTATGNQTTTTTPSPAGGNQTSATGNQTGSTTGNQTGTAAGNNQTGVTTGNQTGTVPGNQTATTTTVDRLTGRIASIQIEDGKPAWIQAGIWLLRTNENGGSAATGNETATTGNATSATGNNATSATGGGGGGGGITAGNTNLFFIARFEMVQPNGTAAHEHNVTDLKASDVTLENNTLTINGTATVTLKGGPVEDVPVTIRILDNTVLALTIGPDKVDNHFGADPIYGTVATGRR</sequence>
<organism evidence="2 3">
    <name type="scientific">Nitrososphaera viennensis EN76</name>
    <dbReference type="NCBI Taxonomy" id="926571"/>
    <lineage>
        <taxon>Archaea</taxon>
        <taxon>Nitrososphaerota</taxon>
        <taxon>Nitrososphaeria</taxon>
        <taxon>Nitrososphaerales</taxon>
        <taxon>Nitrososphaeraceae</taxon>
        <taxon>Nitrososphaera</taxon>
    </lineage>
</organism>
<feature type="compositionally biased region" description="Low complexity" evidence="1">
    <location>
        <begin position="42"/>
        <end position="106"/>
    </location>
</feature>
<keyword evidence="3" id="KW-1185">Reference proteome</keyword>
<dbReference type="Proteomes" id="UP000027093">
    <property type="component" value="Chromosome"/>
</dbReference>
<evidence type="ECO:0000313" key="3">
    <source>
        <dbReference type="Proteomes" id="UP000027093"/>
    </source>
</evidence>